<protein>
    <submittedName>
        <fullName evidence="1">Uncharacterized protein</fullName>
    </submittedName>
</protein>
<proteinExistence type="predicted"/>
<accession>A0A6C0FA87</accession>
<organism evidence="1">
    <name type="scientific">viral metagenome</name>
    <dbReference type="NCBI Taxonomy" id="1070528"/>
    <lineage>
        <taxon>unclassified sequences</taxon>
        <taxon>metagenomes</taxon>
        <taxon>organismal metagenomes</taxon>
    </lineage>
</organism>
<evidence type="ECO:0000313" key="1">
    <source>
        <dbReference type="EMBL" id="QHT37974.1"/>
    </source>
</evidence>
<dbReference type="AlphaFoldDB" id="A0A6C0FA87"/>
<dbReference type="EMBL" id="MN738823">
    <property type="protein sequence ID" value="QHT37974.1"/>
    <property type="molecule type" value="Genomic_DNA"/>
</dbReference>
<sequence>MSKTLRKEYKINSKKSLCKSKKEKKCKKIKGCKMTKGPKKTFCRKIRNKKYNKTKKTKGGFTVGQLANSPMGQELKKKMEEKVKEKSAEFMSKNIPIPINEDVLKALTKIDEEKIKAFMEDEKLKDILLSKNKEEAIQRIVKNEKLRKIVINKVKEEVMKNPKMKKLVMEVAKEMLMKGGDDFDRSENTQQVLKNTYSSLDSDKLNEIMMDPKESMESKRAAQQLLMEKYL</sequence>
<name>A0A6C0FA87_9ZZZZ</name>
<reference evidence="1" key="1">
    <citation type="journal article" date="2020" name="Nature">
        <title>Giant virus diversity and host interactions through global metagenomics.</title>
        <authorList>
            <person name="Schulz F."/>
            <person name="Roux S."/>
            <person name="Paez-Espino D."/>
            <person name="Jungbluth S."/>
            <person name="Walsh D.A."/>
            <person name="Denef V.J."/>
            <person name="McMahon K.D."/>
            <person name="Konstantinidis K.T."/>
            <person name="Eloe-Fadrosh E.A."/>
            <person name="Kyrpides N.C."/>
            <person name="Woyke T."/>
        </authorList>
    </citation>
    <scope>NUCLEOTIDE SEQUENCE</scope>
    <source>
        <strain evidence="1">GVMAG-S-ERX556049-19</strain>
    </source>
</reference>